<evidence type="ECO:0000256" key="5">
    <source>
        <dbReference type="ARBA" id="ARBA00023136"/>
    </source>
</evidence>
<gene>
    <name evidence="8" type="ORF">A9K58_02425</name>
</gene>
<evidence type="ECO:0000256" key="3">
    <source>
        <dbReference type="ARBA" id="ARBA00022692"/>
    </source>
</evidence>
<accession>A0A1A6Y215</accession>
<evidence type="ECO:0000256" key="6">
    <source>
        <dbReference type="SAM" id="Phobius"/>
    </source>
</evidence>
<feature type="transmembrane region" description="Helical" evidence="6">
    <location>
        <begin position="46"/>
        <end position="64"/>
    </location>
</feature>
<reference evidence="8 9" key="1">
    <citation type="submission" date="2016-05" db="EMBL/GenBank/DDBJ databases">
        <title>Draft Genome Sequences of Stenotrophomonas maltophilia Strains Sm32COP, Sm41DVV, Sm46PAILV, SmF3, SmF22, SmSOFb1 and SmCVFa1, Isolated from Different Manures, in France.</title>
        <authorList>
            <person name="Nazaret S."/>
            <person name="Bodilis J."/>
        </authorList>
    </citation>
    <scope>NUCLEOTIDE SEQUENCE [LARGE SCALE GENOMIC DNA]</scope>
    <source>
        <strain evidence="8 9">Sm46PAILV</strain>
    </source>
</reference>
<name>A0A1A6Y215_STEMA</name>
<feature type="domain" description="MASE1" evidence="7">
    <location>
        <begin position="20"/>
        <end position="288"/>
    </location>
</feature>
<keyword evidence="3 6" id="KW-0812">Transmembrane</keyword>
<organism evidence="8 9">
    <name type="scientific">Stenotrophomonas maltophilia</name>
    <name type="common">Pseudomonas maltophilia</name>
    <name type="synonym">Xanthomonas maltophilia</name>
    <dbReference type="NCBI Taxonomy" id="40324"/>
    <lineage>
        <taxon>Bacteria</taxon>
        <taxon>Pseudomonadati</taxon>
        <taxon>Pseudomonadota</taxon>
        <taxon>Gammaproteobacteria</taxon>
        <taxon>Lysobacterales</taxon>
        <taxon>Lysobacteraceae</taxon>
        <taxon>Stenotrophomonas</taxon>
        <taxon>Stenotrophomonas maltophilia group</taxon>
    </lineage>
</organism>
<evidence type="ECO:0000256" key="1">
    <source>
        <dbReference type="ARBA" id="ARBA00004651"/>
    </source>
</evidence>
<dbReference type="GO" id="GO:0005886">
    <property type="term" value="C:plasma membrane"/>
    <property type="evidence" value="ECO:0007669"/>
    <property type="project" value="UniProtKB-SubCell"/>
</dbReference>
<dbReference type="InterPro" id="IPR007895">
    <property type="entry name" value="MASE1"/>
</dbReference>
<proteinExistence type="predicted"/>
<evidence type="ECO:0000313" key="9">
    <source>
        <dbReference type="Proteomes" id="UP000092256"/>
    </source>
</evidence>
<dbReference type="Proteomes" id="UP000092256">
    <property type="component" value="Unassembled WGS sequence"/>
</dbReference>
<dbReference type="Pfam" id="PF05231">
    <property type="entry name" value="MASE1"/>
    <property type="match status" value="1"/>
</dbReference>
<feature type="transmembrane region" description="Helical" evidence="6">
    <location>
        <begin position="84"/>
        <end position="103"/>
    </location>
</feature>
<protein>
    <recommendedName>
        <fullName evidence="7">MASE1 domain-containing protein</fullName>
    </recommendedName>
</protein>
<dbReference type="OrthoDB" id="6876341at2"/>
<keyword evidence="2" id="KW-1003">Cell membrane</keyword>
<feature type="transmembrane region" description="Helical" evidence="6">
    <location>
        <begin position="16"/>
        <end position="34"/>
    </location>
</feature>
<feature type="transmembrane region" description="Helical" evidence="6">
    <location>
        <begin position="188"/>
        <end position="206"/>
    </location>
</feature>
<feature type="transmembrane region" description="Helical" evidence="6">
    <location>
        <begin position="115"/>
        <end position="136"/>
    </location>
</feature>
<comment type="caution">
    <text evidence="8">The sequence shown here is derived from an EMBL/GenBank/DDBJ whole genome shotgun (WGS) entry which is preliminary data.</text>
</comment>
<feature type="transmembrane region" description="Helical" evidence="6">
    <location>
        <begin position="212"/>
        <end position="231"/>
    </location>
</feature>
<dbReference type="EMBL" id="LYVJ01000002">
    <property type="protein sequence ID" value="OBU69872.1"/>
    <property type="molecule type" value="Genomic_DNA"/>
</dbReference>
<feature type="transmembrane region" description="Helical" evidence="6">
    <location>
        <begin position="156"/>
        <end position="176"/>
    </location>
</feature>
<feature type="transmembrane region" description="Helical" evidence="6">
    <location>
        <begin position="267"/>
        <end position="287"/>
    </location>
</feature>
<dbReference type="RefSeq" id="WP_065198128.1">
    <property type="nucleotide sequence ID" value="NZ_LYVJ01000002.1"/>
</dbReference>
<dbReference type="AlphaFoldDB" id="A0A1A6Y215"/>
<keyword evidence="4 6" id="KW-1133">Transmembrane helix</keyword>
<comment type="subcellular location">
    <subcellularLocation>
        <location evidence="1">Cell membrane</location>
        <topology evidence="1">Multi-pass membrane protein</topology>
    </subcellularLocation>
</comment>
<feature type="transmembrane region" description="Helical" evidence="6">
    <location>
        <begin position="238"/>
        <end position="255"/>
    </location>
</feature>
<evidence type="ECO:0000256" key="4">
    <source>
        <dbReference type="ARBA" id="ARBA00022989"/>
    </source>
</evidence>
<evidence type="ECO:0000259" key="7">
    <source>
        <dbReference type="Pfam" id="PF05231"/>
    </source>
</evidence>
<evidence type="ECO:0000256" key="2">
    <source>
        <dbReference type="ARBA" id="ARBA00022475"/>
    </source>
</evidence>
<sequence length="530" mass="58973">MRLDWWKEGLLLKVRIRPAGLMLALLYAVAYWATRQLSLDQFYLPAGIRVAAVLLCPPRLWPYLLLGEYAYFAQSRVPMIEKYGLTWAIVASAFLMPAVMLIVKLQRRLMAESQTIGLLLIAAAASVVVTLLNLSFSHLLWPTPPTTPFLTNAARYSVGDFIGILTVTPIALLWARQDVEQQWSALKKVPMLASLSLMLLIGITATQLPTEWIALKATFLLLLALPATALTCLYGWKGAALAVPVLNMVIGLTTPNTHPTAFDPAAFITQQIMAISGIVLLLLGSRITHFYHRYRLREMGERDAIHLARSSQLASEMELRERALHLRKLGDGIDTSLVELAEWLKAQGHHAVASSLLHTSNVHSRLFREQTSMVYPSGLEHLGLYVALQAGGIRESWKLTERVLRPDLKGDPCNLSVELQLAAYRTLIDAVSILLKHEGGQIRIRARCGRMGTKRGILMVVSLLDPHVRLSQQTTMSAFERLTGRTLAYDGIVDCYRNRVRILFLDRETNLEATSSAPPQYSCPAPSALQ</sequence>
<evidence type="ECO:0000313" key="8">
    <source>
        <dbReference type="EMBL" id="OBU69872.1"/>
    </source>
</evidence>
<keyword evidence="5 6" id="KW-0472">Membrane</keyword>